<proteinExistence type="predicted"/>
<protein>
    <submittedName>
        <fullName evidence="2">Uncharacterized protein</fullName>
    </submittedName>
</protein>
<feature type="transmembrane region" description="Helical" evidence="1">
    <location>
        <begin position="27"/>
        <end position="49"/>
    </location>
</feature>
<dbReference type="RefSeq" id="WP_144021148.1">
    <property type="nucleotide sequence ID" value="NZ_MTHB01000042.1"/>
</dbReference>
<keyword evidence="1" id="KW-0812">Transmembrane</keyword>
<organism evidence="2 3">
    <name type="scientific">Caballeronia sordidicola</name>
    <name type="common">Burkholderia sordidicola</name>
    <dbReference type="NCBI Taxonomy" id="196367"/>
    <lineage>
        <taxon>Bacteria</taxon>
        <taxon>Pseudomonadati</taxon>
        <taxon>Pseudomonadota</taxon>
        <taxon>Betaproteobacteria</taxon>
        <taxon>Burkholderiales</taxon>
        <taxon>Burkholderiaceae</taxon>
        <taxon>Caballeronia</taxon>
    </lineage>
</organism>
<evidence type="ECO:0000313" key="2">
    <source>
        <dbReference type="EMBL" id="OXC79340.1"/>
    </source>
</evidence>
<comment type="caution">
    <text evidence="2">The sequence shown here is derived from an EMBL/GenBank/DDBJ whole genome shotgun (WGS) entry which is preliminary data.</text>
</comment>
<accession>A0A226X8P0</accession>
<name>A0A226X8P0_CABSO</name>
<dbReference type="EMBL" id="MTHB01000042">
    <property type="protein sequence ID" value="OXC79340.1"/>
    <property type="molecule type" value="Genomic_DNA"/>
</dbReference>
<sequence>MFTLAIVSAVVAVTVLAYVRRNSVSLWIAVLFAWGNAIPFMEAQFAVLAHSAWSSWLGA</sequence>
<evidence type="ECO:0000256" key="1">
    <source>
        <dbReference type="SAM" id="Phobius"/>
    </source>
</evidence>
<gene>
    <name evidence="2" type="ORF">BSU04_07420</name>
</gene>
<reference evidence="3" key="1">
    <citation type="submission" date="2017-01" db="EMBL/GenBank/DDBJ databases">
        <title>Genome Analysis of Deinococcus marmoris KOPRI26562.</title>
        <authorList>
            <person name="Kim J.H."/>
            <person name="Oh H.-M."/>
        </authorList>
    </citation>
    <scope>NUCLEOTIDE SEQUENCE [LARGE SCALE GENOMIC DNA]</scope>
    <source>
        <strain evidence="3">PAMC 26633</strain>
    </source>
</reference>
<keyword evidence="1" id="KW-0472">Membrane</keyword>
<dbReference type="Proteomes" id="UP000214720">
    <property type="component" value="Unassembled WGS sequence"/>
</dbReference>
<keyword evidence="1" id="KW-1133">Transmembrane helix</keyword>
<dbReference type="AlphaFoldDB" id="A0A226X8P0"/>
<evidence type="ECO:0000313" key="3">
    <source>
        <dbReference type="Proteomes" id="UP000214720"/>
    </source>
</evidence>